<comment type="similarity">
    <text evidence="1">Belongs to the peptidase M4 family.</text>
</comment>
<dbReference type="Gene3D" id="1.10.390.10">
    <property type="entry name" value="Neutral Protease Domain 2"/>
    <property type="match status" value="1"/>
</dbReference>
<dbReference type="InterPro" id="IPR001570">
    <property type="entry name" value="Peptidase_M4_C_domain"/>
</dbReference>
<sequence length="380" mass="42123">MALLRKGSECELFTESRYLGGGKEMNNFTKVGSDNKCFSTFIPPYVLDNMAKAGIEEAKSTILQSQYFREKRTETSKKMGMEAGLPKAVVPVGRAYVQVYDSENTTTFQKTLKRDQGGNSSPTGIESVDLTYDYVSKDRDFLKEKVINRNSLDNNGMDLICNVHFGVKYNNAFWDGEQITLGDGDGIIFTNFSKSLDVIAHELGHGVVQFTADFEYHGQSGALNEHFADVFGTVITQWVENQTSDKADWLIGDEIMGPELYGEALRSMSEPGTAYDNSILGKDPQPAHMKDIYTGTGDNGGVHINSGIMNKAFYLTAIEIGTDQAALIWYNALQNLWPTAIFKEAVGEIVKAARILAKNNKVDKDATQRVRTAFREVGLF</sequence>
<reference evidence="9 10" key="1">
    <citation type="journal article" date="2002" name="Genome Res.">
        <title>The genome of Methanosarcina acetivorans reveals extensive metabolic and physiological diversity.</title>
        <authorList>
            <person name="Galagan J.E."/>
            <person name="Nusbaum C."/>
            <person name="Roy A."/>
            <person name="Endrizzi M.G."/>
            <person name="Macdonald P."/>
            <person name="FitzHugh W."/>
            <person name="Calvo S."/>
            <person name="Engels R."/>
            <person name="Smirnov S."/>
            <person name="Atnoor D."/>
            <person name="Brown A."/>
            <person name="Allen N."/>
            <person name="Naylor J."/>
            <person name="Stange-Thomann N."/>
            <person name="DeArellano K."/>
            <person name="Johnson R."/>
            <person name="Linton L."/>
            <person name="McEwan P."/>
            <person name="McKernan K."/>
            <person name="Talamas J."/>
            <person name="Tirrell A."/>
            <person name="Ye W."/>
            <person name="Zimmer A."/>
            <person name="Barber R.D."/>
            <person name="Cann I."/>
            <person name="Graham D.E."/>
            <person name="Grahame D.A."/>
            <person name="Guss A."/>
            <person name="Hedderich R."/>
            <person name="Ingram-Smith C."/>
            <person name="Kuettner C.H."/>
            <person name="Krzycki J.A."/>
            <person name="Leigh J.A."/>
            <person name="Li W."/>
            <person name="Liu J."/>
            <person name="Mukhopadhyay B."/>
            <person name="Reeve J.N."/>
            <person name="Smith K."/>
            <person name="Springer T.A."/>
            <person name="Umayam L.A."/>
            <person name="White O."/>
            <person name="White R.H."/>
            <person name="de Macario E.C."/>
            <person name="Ferry J.G."/>
            <person name="Jarrell K.F."/>
            <person name="Jing H."/>
            <person name="Macario A.J.L."/>
            <person name="Paulsen I."/>
            <person name="Pritchett M."/>
            <person name="Sowers K.R."/>
            <person name="Swanson R.V."/>
            <person name="Zinder S.H."/>
            <person name="Lander E."/>
            <person name="Metcalf W.W."/>
            <person name="Birren B."/>
        </authorList>
    </citation>
    <scope>NUCLEOTIDE SEQUENCE [LARGE SCALE GENOMIC DNA]</scope>
    <source>
        <strain evidence="10">ATCC 35395 / DSM 2834 / JCM 12185 / C2A</strain>
    </source>
</reference>
<evidence type="ECO:0000256" key="2">
    <source>
        <dbReference type="ARBA" id="ARBA00022670"/>
    </source>
</evidence>
<keyword evidence="3" id="KW-0479">Metal-binding</keyword>
<dbReference type="Pfam" id="PF02868">
    <property type="entry name" value="Peptidase_M4_C"/>
    <property type="match status" value="1"/>
</dbReference>
<dbReference type="GO" id="GO:0004222">
    <property type="term" value="F:metalloendopeptidase activity"/>
    <property type="evidence" value="ECO:0007669"/>
    <property type="project" value="InterPro"/>
</dbReference>
<evidence type="ECO:0000256" key="5">
    <source>
        <dbReference type="ARBA" id="ARBA00022833"/>
    </source>
</evidence>
<protein>
    <submittedName>
        <fullName evidence="9">Extracellular protease</fullName>
    </submittedName>
</protein>
<dbReference type="EnsemblBacteria" id="AAM05912">
    <property type="protein sequence ID" value="AAM05912"/>
    <property type="gene ID" value="MA_2529"/>
</dbReference>
<feature type="domain" description="Peptidase M4" evidence="7">
    <location>
        <begin position="97"/>
        <end position="209"/>
    </location>
</feature>
<dbReference type="GO" id="GO:0046872">
    <property type="term" value="F:metal ion binding"/>
    <property type="evidence" value="ECO:0007669"/>
    <property type="project" value="UniProtKB-KW"/>
</dbReference>
<dbReference type="KEGG" id="mac:MA_2529"/>
<accession>Q8TMX0</accession>
<evidence type="ECO:0000259" key="7">
    <source>
        <dbReference type="Pfam" id="PF01447"/>
    </source>
</evidence>
<keyword evidence="10" id="KW-1185">Reference proteome</keyword>
<evidence type="ECO:0000256" key="6">
    <source>
        <dbReference type="ARBA" id="ARBA00023049"/>
    </source>
</evidence>
<dbReference type="PANTHER" id="PTHR43579:SF1">
    <property type="entry name" value="NEUTRAL METALLOPROTEINASE"/>
    <property type="match status" value="1"/>
</dbReference>
<keyword evidence="2 9" id="KW-0645">Protease</keyword>
<keyword evidence="4" id="KW-0378">Hydrolase</keyword>
<evidence type="ECO:0000256" key="3">
    <source>
        <dbReference type="ARBA" id="ARBA00022723"/>
    </source>
</evidence>
<dbReference type="PhylomeDB" id="Q8TMX0"/>
<dbReference type="PANTHER" id="PTHR43579">
    <property type="match status" value="1"/>
</dbReference>
<feature type="domain" description="Peptidase M4 C-terminal" evidence="8">
    <location>
        <begin position="212"/>
        <end position="378"/>
    </location>
</feature>
<dbReference type="CDD" id="cd09597">
    <property type="entry name" value="M4_TLP"/>
    <property type="match status" value="1"/>
</dbReference>
<dbReference type="InterPro" id="IPR027268">
    <property type="entry name" value="Peptidase_M4/M1_CTD_sf"/>
</dbReference>
<dbReference type="GO" id="GO:0006508">
    <property type="term" value="P:proteolysis"/>
    <property type="evidence" value="ECO:0007669"/>
    <property type="project" value="UniProtKB-KW"/>
</dbReference>
<proteinExistence type="inferred from homology"/>
<dbReference type="InParanoid" id="Q8TMX0"/>
<evidence type="ECO:0000256" key="1">
    <source>
        <dbReference type="ARBA" id="ARBA00009388"/>
    </source>
</evidence>
<name>Q8TMX0_METAC</name>
<dbReference type="EMBL" id="AE010299">
    <property type="protein sequence ID" value="AAM05912.1"/>
    <property type="molecule type" value="Genomic_DNA"/>
</dbReference>
<dbReference type="InterPro" id="IPR023612">
    <property type="entry name" value="Peptidase_M4"/>
</dbReference>
<dbReference type="STRING" id="188937.MA_2529"/>
<dbReference type="InterPro" id="IPR013856">
    <property type="entry name" value="Peptidase_M4_domain"/>
</dbReference>
<evidence type="ECO:0000259" key="8">
    <source>
        <dbReference type="Pfam" id="PF02868"/>
    </source>
</evidence>
<keyword evidence="5" id="KW-0862">Zinc</keyword>
<evidence type="ECO:0000313" key="9">
    <source>
        <dbReference type="EMBL" id="AAM05912.1"/>
    </source>
</evidence>
<dbReference type="Pfam" id="PF01447">
    <property type="entry name" value="Peptidase_M4"/>
    <property type="match status" value="1"/>
</dbReference>
<dbReference type="AlphaFoldDB" id="Q8TMX0"/>
<dbReference type="Gene3D" id="3.10.170.10">
    <property type="match status" value="1"/>
</dbReference>
<dbReference type="PRINTS" id="PR00730">
    <property type="entry name" value="THERMOLYSIN"/>
</dbReference>
<keyword evidence="6" id="KW-0482">Metalloprotease</keyword>
<dbReference type="SUPFAM" id="SSF55486">
    <property type="entry name" value="Metalloproteases ('zincins'), catalytic domain"/>
    <property type="match status" value="1"/>
</dbReference>
<dbReference type="Proteomes" id="UP000002487">
    <property type="component" value="Chromosome"/>
</dbReference>
<dbReference type="HOGENOM" id="CLU_008590_0_1_2"/>
<evidence type="ECO:0000256" key="4">
    <source>
        <dbReference type="ARBA" id="ARBA00022801"/>
    </source>
</evidence>
<dbReference type="InterPro" id="IPR052759">
    <property type="entry name" value="Metalloprotease_M4"/>
</dbReference>
<evidence type="ECO:0000313" key="10">
    <source>
        <dbReference type="Proteomes" id="UP000002487"/>
    </source>
</evidence>
<gene>
    <name evidence="9" type="primary">prt</name>
    <name evidence="9" type="ordered locus">MA_2529</name>
</gene>
<organism evidence="9 10">
    <name type="scientific">Methanosarcina acetivorans (strain ATCC 35395 / DSM 2834 / JCM 12185 / C2A)</name>
    <dbReference type="NCBI Taxonomy" id="188937"/>
    <lineage>
        <taxon>Archaea</taxon>
        <taxon>Methanobacteriati</taxon>
        <taxon>Methanobacteriota</taxon>
        <taxon>Stenosarchaea group</taxon>
        <taxon>Methanomicrobia</taxon>
        <taxon>Methanosarcinales</taxon>
        <taxon>Methanosarcinaceae</taxon>
        <taxon>Methanosarcina</taxon>
    </lineage>
</organism>